<feature type="coiled-coil region" evidence="1">
    <location>
        <begin position="120"/>
        <end position="147"/>
    </location>
</feature>
<dbReference type="Proteomes" id="UP000797356">
    <property type="component" value="Chromosome 6"/>
</dbReference>
<accession>A0A8K0IDM9</accession>
<reference evidence="2" key="2">
    <citation type="submission" date="2019-07" db="EMBL/GenBank/DDBJ databases">
        <authorList>
            <person name="Yang Y."/>
            <person name="Bocs S."/>
            <person name="Baudouin L."/>
        </authorList>
    </citation>
    <scope>NUCLEOTIDE SEQUENCE</scope>
    <source>
        <tissue evidence="2">Spear leaf of Hainan Tall coconut</tissue>
    </source>
</reference>
<organism evidence="2 3">
    <name type="scientific">Cocos nucifera</name>
    <name type="common">Coconut palm</name>
    <dbReference type="NCBI Taxonomy" id="13894"/>
    <lineage>
        <taxon>Eukaryota</taxon>
        <taxon>Viridiplantae</taxon>
        <taxon>Streptophyta</taxon>
        <taxon>Embryophyta</taxon>
        <taxon>Tracheophyta</taxon>
        <taxon>Spermatophyta</taxon>
        <taxon>Magnoliopsida</taxon>
        <taxon>Liliopsida</taxon>
        <taxon>Arecaceae</taxon>
        <taxon>Arecoideae</taxon>
        <taxon>Cocoseae</taxon>
        <taxon>Attaleinae</taxon>
        <taxon>Cocos</taxon>
    </lineage>
</organism>
<name>A0A8K0IDM9_COCNU</name>
<gene>
    <name evidence="2" type="ORF">COCNU_06G014550</name>
</gene>
<reference evidence="2" key="1">
    <citation type="journal article" date="2017" name="Gigascience">
        <title>The genome draft of coconut (Cocos nucifera).</title>
        <authorList>
            <person name="Xiao Y."/>
            <person name="Xu P."/>
            <person name="Fan H."/>
            <person name="Baudouin L."/>
            <person name="Xia W."/>
            <person name="Bocs S."/>
            <person name="Xu J."/>
            <person name="Li Q."/>
            <person name="Guo A."/>
            <person name="Zhou L."/>
            <person name="Li J."/>
            <person name="Wu Y."/>
            <person name="Ma Z."/>
            <person name="Armero A."/>
            <person name="Issali A.E."/>
            <person name="Liu N."/>
            <person name="Peng M."/>
            <person name="Yang Y."/>
        </authorList>
    </citation>
    <scope>NUCLEOTIDE SEQUENCE</scope>
    <source>
        <tissue evidence="2">Spear leaf of Hainan Tall coconut</tissue>
    </source>
</reference>
<keyword evidence="3" id="KW-1185">Reference proteome</keyword>
<dbReference type="EMBL" id="CM017877">
    <property type="protein sequence ID" value="KAG1347626.1"/>
    <property type="molecule type" value="Genomic_DNA"/>
</dbReference>
<evidence type="ECO:0000313" key="2">
    <source>
        <dbReference type="EMBL" id="KAG1347626.1"/>
    </source>
</evidence>
<protein>
    <submittedName>
        <fullName evidence="2">Uncharacterized protein</fullName>
    </submittedName>
</protein>
<sequence length="149" mass="17228">MCGRLSFGIWGDCLEDSNMSSIPTGRRSFKHVGWRWHVNYDKPSQSKSRLMVMHYGGSKSFAQYQYELDCMMEIRSEPPIEGSTPPINDDIYDEVLGRRPNYVTGLGYRGVAPSSSRAAHISYDARLQEAERRHVETERRHQEEIADLW</sequence>
<proteinExistence type="predicted"/>
<comment type="caution">
    <text evidence="2">The sequence shown here is derived from an EMBL/GenBank/DDBJ whole genome shotgun (WGS) entry which is preliminary data.</text>
</comment>
<evidence type="ECO:0000313" key="3">
    <source>
        <dbReference type="Proteomes" id="UP000797356"/>
    </source>
</evidence>
<evidence type="ECO:0000256" key="1">
    <source>
        <dbReference type="SAM" id="Coils"/>
    </source>
</evidence>
<keyword evidence="1" id="KW-0175">Coiled coil</keyword>
<dbReference type="AlphaFoldDB" id="A0A8K0IDM9"/>
<dbReference type="OrthoDB" id="1921870at2759"/>